<proteinExistence type="predicted"/>
<evidence type="ECO:0000313" key="1">
    <source>
        <dbReference type="EMBL" id="GGF88894.1"/>
    </source>
</evidence>
<reference evidence="2" key="1">
    <citation type="journal article" date="2019" name="Int. J. Syst. Evol. Microbiol.">
        <title>The Global Catalogue of Microorganisms (GCM) 10K type strain sequencing project: providing services to taxonomists for standard genome sequencing and annotation.</title>
        <authorList>
            <consortium name="The Broad Institute Genomics Platform"/>
            <consortium name="The Broad Institute Genome Sequencing Center for Infectious Disease"/>
            <person name="Wu L."/>
            <person name="Ma J."/>
        </authorList>
    </citation>
    <scope>NUCLEOTIDE SEQUENCE [LARGE SCALE GENOMIC DNA]</scope>
    <source>
        <strain evidence="2">CGMCC 1.15420</strain>
    </source>
</reference>
<name>A0ABQ1VQ42_9BACL</name>
<dbReference type="EMBL" id="BMIW01000004">
    <property type="protein sequence ID" value="GGF88894.1"/>
    <property type="molecule type" value="Genomic_DNA"/>
</dbReference>
<gene>
    <name evidence="1" type="ORF">GCM10010913_07940</name>
</gene>
<accession>A0ABQ1VQ42</accession>
<protein>
    <submittedName>
        <fullName evidence="1">Uncharacterized protein</fullName>
    </submittedName>
</protein>
<sequence>MKAWANIDIPLKTYTVHLDHDLCQYVTEMKQRTELGWKKQQGSGNWNLFRSKEEALDIYDISYKEKLTLIECSNCR</sequence>
<keyword evidence="2" id="KW-1185">Reference proteome</keyword>
<evidence type="ECO:0000313" key="2">
    <source>
        <dbReference type="Proteomes" id="UP000608420"/>
    </source>
</evidence>
<dbReference type="Proteomes" id="UP000608420">
    <property type="component" value="Unassembled WGS sequence"/>
</dbReference>
<comment type="caution">
    <text evidence="1">The sequence shown here is derived from an EMBL/GenBank/DDBJ whole genome shotgun (WGS) entry which is preliminary data.</text>
</comment>
<organism evidence="1 2">
    <name type="scientific">Paenibacillus aceti</name>
    <dbReference type="NCBI Taxonomy" id="1820010"/>
    <lineage>
        <taxon>Bacteria</taxon>
        <taxon>Bacillati</taxon>
        <taxon>Bacillota</taxon>
        <taxon>Bacilli</taxon>
        <taxon>Bacillales</taxon>
        <taxon>Paenibacillaceae</taxon>
        <taxon>Paenibacillus</taxon>
    </lineage>
</organism>